<name>A0A387HCL9_9ACTN</name>
<dbReference type="Gene3D" id="1.10.510.10">
    <property type="entry name" value="Transferase(Phosphotransferase) domain 1"/>
    <property type="match status" value="1"/>
</dbReference>
<dbReference type="Gene3D" id="3.30.200.20">
    <property type="entry name" value="Phosphorylase Kinase, domain 1"/>
    <property type="match status" value="1"/>
</dbReference>
<dbReference type="RefSeq" id="WP_120719661.1">
    <property type="nucleotide sequence ID" value="NZ_CP032698.1"/>
</dbReference>
<dbReference type="InterPro" id="IPR000719">
    <property type="entry name" value="Prot_kinase_dom"/>
</dbReference>
<evidence type="ECO:0000313" key="2">
    <source>
        <dbReference type="EMBL" id="AYG78388.1"/>
    </source>
</evidence>
<organism evidence="2 3">
    <name type="scientific">Streptomyces hundungensis</name>
    <dbReference type="NCBI Taxonomy" id="1077946"/>
    <lineage>
        <taxon>Bacteria</taxon>
        <taxon>Bacillati</taxon>
        <taxon>Actinomycetota</taxon>
        <taxon>Actinomycetes</taxon>
        <taxon>Kitasatosporales</taxon>
        <taxon>Streptomycetaceae</taxon>
        <taxon>Streptomyces</taxon>
    </lineage>
</organism>
<gene>
    <name evidence="2" type="ORF">DWB77_00495</name>
</gene>
<sequence length="162" mass="17255">MRDRLGQCVCSASSAASTYFRITAGVARSPRGDVLRGVDTVTGARVVAIQARAYMVEDARGIDALGRLRHEHRVLGALDGIEGVPCLIDHVRHGEDEYLVMTDCGTADLRRDVSQRGPYAARGRGAARQVSFLAGQLTGILDALHARAVVVAALKPHNVVLG</sequence>
<evidence type="ECO:0000259" key="1">
    <source>
        <dbReference type="PROSITE" id="PS50011"/>
    </source>
</evidence>
<feature type="domain" description="Protein kinase" evidence="1">
    <location>
        <begin position="20"/>
        <end position="162"/>
    </location>
</feature>
<dbReference type="InterPro" id="IPR011009">
    <property type="entry name" value="Kinase-like_dom_sf"/>
</dbReference>
<proteinExistence type="predicted"/>
<dbReference type="PROSITE" id="PS50011">
    <property type="entry name" value="PROTEIN_KINASE_DOM"/>
    <property type="match status" value="1"/>
</dbReference>
<reference evidence="2 3" key="1">
    <citation type="submission" date="2018-10" db="EMBL/GenBank/DDBJ databases">
        <title>Relationship between Morphology and Antimicrobial Activity in Streptomyces.</title>
        <authorList>
            <person name="Kang H.J."/>
            <person name="Kim S.B."/>
        </authorList>
    </citation>
    <scope>NUCLEOTIDE SEQUENCE [LARGE SCALE GENOMIC DNA]</scope>
    <source>
        <strain evidence="2 3">BH38</strain>
    </source>
</reference>
<protein>
    <recommendedName>
        <fullName evidence="1">Protein kinase domain-containing protein</fullName>
    </recommendedName>
</protein>
<dbReference type="AlphaFoldDB" id="A0A387HCL9"/>
<evidence type="ECO:0000313" key="3">
    <source>
        <dbReference type="Proteomes" id="UP000271554"/>
    </source>
</evidence>
<dbReference type="EMBL" id="CP032698">
    <property type="protein sequence ID" value="AYG78388.1"/>
    <property type="molecule type" value="Genomic_DNA"/>
</dbReference>
<dbReference type="GO" id="GO:0005524">
    <property type="term" value="F:ATP binding"/>
    <property type="evidence" value="ECO:0007669"/>
    <property type="project" value="InterPro"/>
</dbReference>
<dbReference type="GO" id="GO:0004672">
    <property type="term" value="F:protein kinase activity"/>
    <property type="evidence" value="ECO:0007669"/>
    <property type="project" value="InterPro"/>
</dbReference>
<keyword evidence="3" id="KW-1185">Reference proteome</keyword>
<dbReference type="KEGG" id="shun:DWB77_00495"/>
<dbReference type="Proteomes" id="UP000271554">
    <property type="component" value="Chromosome"/>
</dbReference>
<dbReference type="OrthoDB" id="1492512at2"/>
<dbReference type="SUPFAM" id="SSF56112">
    <property type="entry name" value="Protein kinase-like (PK-like)"/>
    <property type="match status" value="1"/>
</dbReference>
<accession>A0A387HCL9</accession>